<feature type="non-terminal residue" evidence="2">
    <location>
        <position position="157"/>
    </location>
</feature>
<evidence type="ECO:0000256" key="1">
    <source>
        <dbReference type="SAM" id="MobiDB-lite"/>
    </source>
</evidence>
<feature type="non-terminal residue" evidence="2">
    <location>
        <position position="1"/>
    </location>
</feature>
<evidence type="ECO:0000313" key="3">
    <source>
        <dbReference type="Proteomes" id="UP000257109"/>
    </source>
</evidence>
<proteinExistence type="predicted"/>
<name>A0A371G0C9_MUCPR</name>
<protein>
    <recommendedName>
        <fullName evidence="4">Reverse transcriptase domain-containing protein</fullName>
    </recommendedName>
</protein>
<evidence type="ECO:0000313" key="2">
    <source>
        <dbReference type="EMBL" id="RDX84025.1"/>
    </source>
</evidence>
<dbReference type="OrthoDB" id="778454at2759"/>
<keyword evidence="3" id="KW-1185">Reference proteome</keyword>
<sequence>VSPTLLRLSSLTRDQAGSISAEIILAQSLPRETRPLPGRCVKRLKTSIHQSQQTKAESDSRHPSLLSDKVSQPIPPTQEKYVSPQPQPTELKTLPEHLKYAYLRDNQQFSVIIANNLSGEQEEKLLEVLKKQKKAIKWTLADLPRINPSICMHKILL</sequence>
<dbReference type="EMBL" id="QJKJ01007173">
    <property type="protein sequence ID" value="RDX84025.1"/>
    <property type="molecule type" value="Genomic_DNA"/>
</dbReference>
<dbReference type="AlphaFoldDB" id="A0A371G0C9"/>
<feature type="region of interest" description="Disordered" evidence="1">
    <location>
        <begin position="45"/>
        <end position="89"/>
    </location>
</feature>
<gene>
    <name evidence="2" type="ORF">CR513_34987</name>
</gene>
<dbReference type="Proteomes" id="UP000257109">
    <property type="component" value="Unassembled WGS sequence"/>
</dbReference>
<comment type="caution">
    <text evidence="2">The sequence shown here is derived from an EMBL/GenBank/DDBJ whole genome shotgun (WGS) entry which is preliminary data.</text>
</comment>
<evidence type="ECO:0008006" key="4">
    <source>
        <dbReference type="Google" id="ProtNLM"/>
    </source>
</evidence>
<organism evidence="2 3">
    <name type="scientific">Mucuna pruriens</name>
    <name type="common">Velvet bean</name>
    <name type="synonym">Dolichos pruriens</name>
    <dbReference type="NCBI Taxonomy" id="157652"/>
    <lineage>
        <taxon>Eukaryota</taxon>
        <taxon>Viridiplantae</taxon>
        <taxon>Streptophyta</taxon>
        <taxon>Embryophyta</taxon>
        <taxon>Tracheophyta</taxon>
        <taxon>Spermatophyta</taxon>
        <taxon>Magnoliopsida</taxon>
        <taxon>eudicotyledons</taxon>
        <taxon>Gunneridae</taxon>
        <taxon>Pentapetalae</taxon>
        <taxon>rosids</taxon>
        <taxon>fabids</taxon>
        <taxon>Fabales</taxon>
        <taxon>Fabaceae</taxon>
        <taxon>Papilionoideae</taxon>
        <taxon>50 kb inversion clade</taxon>
        <taxon>NPAAA clade</taxon>
        <taxon>indigoferoid/millettioid clade</taxon>
        <taxon>Phaseoleae</taxon>
        <taxon>Mucuna</taxon>
    </lineage>
</organism>
<reference evidence="2" key="1">
    <citation type="submission" date="2018-05" db="EMBL/GenBank/DDBJ databases">
        <title>Draft genome of Mucuna pruriens seed.</title>
        <authorList>
            <person name="Nnadi N.E."/>
            <person name="Vos R."/>
            <person name="Hasami M.H."/>
            <person name="Devisetty U.K."/>
            <person name="Aguiy J.C."/>
        </authorList>
    </citation>
    <scope>NUCLEOTIDE SEQUENCE [LARGE SCALE GENOMIC DNA]</scope>
    <source>
        <strain evidence="2">JCA_2017</strain>
    </source>
</reference>
<accession>A0A371G0C9</accession>